<dbReference type="GO" id="GO:0106300">
    <property type="term" value="P:protein-DNA covalent cross-linking repair"/>
    <property type="evidence" value="ECO:0007669"/>
    <property type="project" value="InterPro"/>
</dbReference>
<feature type="compositionally biased region" description="Polar residues" evidence="8">
    <location>
        <begin position="630"/>
        <end position="647"/>
    </location>
</feature>
<keyword evidence="6" id="KW-0238">DNA-binding</keyword>
<dbReference type="InterPro" id="IPR003738">
    <property type="entry name" value="SRAP"/>
</dbReference>
<evidence type="ECO:0000256" key="1">
    <source>
        <dbReference type="ARBA" id="ARBA00008136"/>
    </source>
</evidence>
<feature type="compositionally biased region" description="Low complexity" evidence="8">
    <location>
        <begin position="336"/>
        <end position="356"/>
    </location>
</feature>
<evidence type="ECO:0000256" key="3">
    <source>
        <dbReference type="ARBA" id="ARBA00022763"/>
    </source>
</evidence>
<feature type="compositionally biased region" description="Acidic residues" evidence="8">
    <location>
        <begin position="435"/>
        <end position="445"/>
    </location>
</feature>
<keyword evidence="5" id="KW-0190">Covalent protein-DNA linkage</keyword>
<evidence type="ECO:0000256" key="6">
    <source>
        <dbReference type="ARBA" id="ARBA00023125"/>
    </source>
</evidence>
<feature type="compositionally biased region" description="Low complexity" evidence="8">
    <location>
        <begin position="392"/>
        <end position="401"/>
    </location>
</feature>
<feature type="region of interest" description="Disordered" evidence="8">
    <location>
        <begin position="300"/>
        <end position="666"/>
    </location>
</feature>
<feature type="compositionally biased region" description="Polar residues" evidence="8">
    <location>
        <begin position="308"/>
        <end position="323"/>
    </location>
</feature>
<feature type="compositionally biased region" description="Basic and acidic residues" evidence="8">
    <location>
        <begin position="451"/>
        <end position="465"/>
    </location>
</feature>
<dbReference type="Gene3D" id="3.90.1680.10">
    <property type="entry name" value="SOS response associated peptidase-like"/>
    <property type="match status" value="1"/>
</dbReference>
<dbReference type="PANTHER" id="PTHR13604">
    <property type="entry name" value="DC12-RELATED"/>
    <property type="match status" value="1"/>
</dbReference>
<gene>
    <name evidence="9" type="ORF">UTRI_01300</name>
</gene>
<evidence type="ECO:0000313" key="10">
    <source>
        <dbReference type="Proteomes" id="UP000324022"/>
    </source>
</evidence>
<sequence length="666" mass="74612">MCGRFANAQSIPQYRAAVRDELPDHRPPTPAPDADDYTPSHNVAPQTRCPVVRRELSWERERRLESVQNPTKDDLKHQLIIQTMKWGLIPRFHKKPPSYGESYKTINARDDTILSPQRSMWHSLLPAQRCVVFVQGFYEWQKRGDGDKLERIPHFVGMLEPGQGRQDKAGHGKRLMPLAGLWERVRFEGENKPLYTFTIVTTASNSQLGFLHDRMPVILPTERAISTWLGLDAKPKSENEVKKGDDADDTWSFEVAKLLRPLHSELECYKVPKEVGKVGNSDPSFILPIEERKDGIKAFFAKQKQDKPTTATKQSRNTSTDTSSRAKQDSEHTSQDSDSLMPSSSEDADALLAAQQVEEEAVLSEAAARAEQEEADRKLAEQMQRDFEDEQQQQQQQQHQHQGADMSRSESIVNIGESSSSELTQSSNDDIKTQEEDEVEGEEVGDGFAVPEEKDVLSDEADRPTKGRKRTTSSRSSTPSKRPRTASSPLSDHTQSPEPIPAPSPSSRFSPDPFNPPLSPRRPKGGYSRHLSPTSGGGIHINPPRGKNRGKPRFEPFPQAPPHTWKSPTKIERGPMDEMLEKQRRRAEQLETVEARAWRDLSPSRDPGEEGENAAGHSSKSRSEIRSPNGKKSSSATLEKSTKTTAAGTDIRSFFSPQKKPSSKSK</sequence>
<evidence type="ECO:0000313" key="9">
    <source>
        <dbReference type="EMBL" id="SPO22622.1"/>
    </source>
</evidence>
<feature type="compositionally biased region" description="Basic and acidic residues" evidence="8">
    <location>
        <begin position="569"/>
        <end position="608"/>
    </location>
</feature>
<evidence type="ECO:0000256" key="2">
    <source>
        <dbReference type="ARBA" id="ARBA00022670"/>
    </source>
</evidence>
<dbReference type="Pfam" id="PF02586">
    <property type="entry name" value="SRAP"/>
    <property type="match status" value="1"/>
</dbReference>
<dbReference type="GO" id="GO:0006508">
    <property type="term" value="P:proteolysis"/>
    <property type="evidence" value="ECO:0007669"/>
    <property type="project" value="UniProtKB-KW"/>
</dbReference>
<dbReference type="InterPro" id="IPR036590">
    <property type="entry name" value="SRAP-like"/>
</dbReference>
<keyword evidence="2" id="KW-0645">Protease</keyword>
<dbReference type="GO" id="GO:0003697">
    <property type="term" value="F:single-stranded DNA binding"/>
    <property type="evidence" value="ECO:0007669"/>
    <property type="project" value="InterPro"/>
</dbReference>
<dbReference type="Proteomes" id="UP000324022">
    <property type="component" value="Unassembled WGS sequence"/>
</dbReference>
<feature type="compositionally biased region" description="Basic and acidic residues" evidence="8">
    <location>
        <begin position="368"/>
        <end position="386"/>
    </location>
</feature>
<dbReference type="PANTHER" id="PTHR13604:SF0">
    <property type="entry name" value="ABASIC SITE PROCESSING PROTEIN HMCES"/>
    <property type="match status" value="1"/>
</dbReference>
<keyword evidence="3" id="KW-0227">DNA damage</keyword>
<dbReference type="EMBL" id="OOIN01000004">
    <property type="protein sequence ID" value="SPO22622.1"/>
    <property type="molecule type" value="Genomic_DNA"/>
</dbReference>
<proteinExistence type="inferred from homology"/>
<reference evidence="9 10" key="1">
    <citation type="submission" date="2018-03" db="EMBL/GenBank/DDBJ databases">
        <authorList>
            <person name="Guldener U."/>
        </authorList>
    </citation>
    <scope>NUCLEOTIDE SEQUENCE [LARGE SCALE GENOMIC DNA]</scope>
    <source>
        <strain evidence="9 10">NBRC100155</strain>
    </source>
</reference>
<name>A0A5C3DWS8_9BASI</name>
<dbReference type="GO" id="GO:0008233">
    <property type="term" value="F:peptidase activity"/>
    <property type="evidence" value="ECO:0007669"/>
    <property type="project" value="UniProtKB-KW"/>
</dbReference>
<accession>A0A5C3DWS8</accession>
<protein>
    <recommendedName>
        <fullName evidence="11">DUF159-domain-containing protein</fullName>
    </recommendedName>
</protein>
<dbReference type="OrthoDB" id="2111841at2759"/>
<keyword evidence="10" id="KW-1185">Reference proteome</keyword>
<feature type="region of interest" description="Disordered" evidence="8">
    <location>
        <begin position="20"/>
        <end position="44"/>
    </location>
</feature>
<feature type="compositionally biased region" description="Basic and acidic residues" evidence="8">
    <location>
        <begin position="324"/>
        <end position="335"/>
    </location>
</feature>
<dbReference type="AlphaFoldDB" id="A0A5C3DWS8"/>
<comment type="similarity">
    <text evidence="1">Belongs to the SOS response-associated peptidase family.</text>
</comment>
<dbReference type="SUPFAM" id="SSF143081">
    <property type="entry name" value="BB1717-like"/>
    <property type="match status" value="1"/>
</dbReference>
<dbReference type="GO" id="GO:0016829">
    <property type="term" value="F:lyase activity"/>
    <property type="evidence" value="ECO:0007669"/>
    <property type="project" value="UniProtKB-KW"/>
</dbReference>
<evidence type="ECO:0000256" key="4">
    <source>
        <dbReference type="ARBA" id="ARBA00022801"/>
    </source>
</evidence>
<evidence type="ECO:0000256" key="8">
    <source>
        <dbReference type="SAM" id="MobiDB-lite"/>
    </source>
</evidence>
<evidence type="ECO:0008006" key="11">
    <source>
        <dbReference type="Google" id="ProtNLM"/>
    </source>
</evidence>
<evidence type="ECO:0000256" key="5">
    <source>
        <dbReference type="ARBA" id="ARBA00023124"/>
    </source>
</evidence>
<feature type="compositionally biased region" description="Low complexity" evidence="8">
    <location>
        <begin position="418"/>
        <end position="427"/>
    </location>
</feature>
<keyword evidence="4" id="KW-0378">Hydrolase</keyword>
<organism evidence="9 10">
    <name type="scientific">Ustilago trichophora</name>
    <dbReference type="NCBI Taxonomy" id="86804"/>
    <lineage>
        <taxon>Eukaryota</taxon>
        <taxon>Fungi</taxon>
        <taxon>Dikarya</taxon>
        <taxon>Basidiomycota</taxon>
        <taxon>Ustilaginomycotina</taxon>
        <taxon>Ustilaginomycetes</taxon>
        <taxon>Ustilaginales</taxon>
        <taxon>Ustilaginaceae</taxon>
        <taxon>Ustilago</taxon>
    </lineage>
</organism>
<evidence type="ECO:0000256" key="7">
    <source>
        <dbReference type="ARBA" id="ARBA00023239"/>
    </source>
</evidence>
<feature type="compositionally biased region" description="Low complexity" evidence="8">
    <location>
        <begin position="473"/>
        <end position="489"/>
    </location>
</feature>
<keyword evidence="7" id="KW-0456">Lyase</keyword>